<organism evidence="3 4">
    <name type="scientific">Haematococcus lacustris</name>
    <name type="common">Green alga</name>
    <name type="synonym">Haematococcus pluvialis</name>
    <dbReference type="NCBI Taxonomy" id="44745"/>
    <lineage>
        <taxon>Eukaryota</taxon>
        <taxon>Viridiplantae</taxon>
        <taxon>Chlorophyta</taxon>
        <taxon>core chlorophytes</taxon>
        <taxon>Chlorophyceae</taxon>
        <taxon>CS clade</taxon>
        <taxon>Chlamydomonadales</taxon>
        <taxon>Haematococcaceae</taxon>
        <taxon>Haematococcus</taxon>
    </lineage>
</organism>
<protein>
    <recommendedName>
        <fullName evidence="5">Secreted protein</fullName>
    </recommendedName>
</protein>
<evidence type="ECO:0008006" key="5">
    <source>
        <dbReference type="Google" id="ProtNLM"/>
    </source>
</evidence>
<evidence type="ECO:0000313" key="3">
    <source>
        <dbReference type="EMBL" id="GFH26327.1"/>
    </source>
</evidence>
<dbReference type="EMBL" id="BLLF01003094">
    <property type="protein sequence ID" value="GFH26327.1"/>
    <property type="molecule type" value="Genomic_DNA"/>
</dbReference>
<evidence type="ECO:0000256" key="2">
    <source>
        <dbReference type="SAM" id="SignalP"/>
    </source>
</evidence>
<dbReference type="Proteomes" id="UP000485058">
    <property type="component" value="Unassembled WGS sequence"/>
</dbReference>
<name>A0A699ZTV5_HAELA</name>
<feature type="chain" id="PRO_5025617028" description="Secreted protein" evidence="2">
    <location>
        <begin position="29"/>
        <end position="102"/>
    </location>
</feature>
<feature type="region of interest" description="Disordered" evidence="1">
    <location>
        <begin position="83"/>
        <end position="102"/>
    </location>
</feature>
<keyword evidence="4" id="KW-1185">Reference proteome</keyword>
<gene>
    <name evidence="3" type="ORF">HaLaN_24460</name>
</gene>
<accession>A0A699ZTV5</accession>
<feature type="signal peptide" evidence="2">
    <location>
        <begin position="1"/>
        <end position="28"/>
    </location>
</feature>
<sequence length="102" mass="9917">MAGSTARSALCCCRSVIVGTVAVVGTNGEGCCCLRSSTVRCTSLICTGTLIAPATRWSAAVAPTLEAGRGSAGAAAGCGAEAAPAAAQPGHPGCQRHPGWTE</sequence>
<keyword evidence="2" id="KW-0732">Signal</keyword>
<comment type="caution">
    <text evidence="3">The sequence shown here is derived from an EMBL/GenBank/DDBJ whole genome shotgun (WGS) entry which is preliminary data.</text>
</comment>
<feature type="compositionally biased region" description="Low complexity" evidence="1">
    <location>
        <begin position="83"/>
        <end position="93"/>
    </location>
</feature>
<dbReference type="AlphaFoldDB" id="A0A699ZTV5"/>
<evidence type="ECO:0000313" key="4">
    <source>
        <dbReference type="Proteomes" id="UP000485058"/>
    </source>
</evidence>
<reference evidence="3 4" key="1">
    <citation type="submission" date="2020-02" db="EMBL/GenBank/DDBJ databases">
        <title>Draft genome sequence of Haematococcus lacustris strain NIES-144.</title>
        <authorList>
            <person name="Morimoto D."/>
            <person name="Nakagawa S."/>
            <person name="Yoshida T."/>
            <person name="Sawayama S."/>
        </authorList>
    </citation>
    <scope>NUCLEOTIDE SEQUENCE [LARGE SCALE GENOMIC DNA]</scope>
    <source>
        <strain evidence="3 4">NIES-144</strain>
    </source>
</reference>
<evidence type="ECO:0000256" key="1">
    <source>
        <dbReference type="SAM" id="MobiDB-lite"/>
    </source>
</evidence>
<proteinExistence type="predicted"/>